<dbReference type="Proteomes" id="UP001458880">
    <property type="component" value="Unassembled WGS sequence"/>
</dbReference>
<evidence type="ECO:0000313" key="1">
    <source>
        <dbReference type="EMBL" id="KAK9703681.1"/>
    </source>
</evidence>
<dbReference type="AlphaFoldDB" id="A0AAW1JIG5"/>
<proteinExistence type="predicted"/>
<accession>A0AAW1JIG5</accession>
<gene>
    <name evidence="1" type="ORF">QE152_g29176</name>
</gene>
<evidence type="ECO:0008006" key="3">
    <source>
        <dbReference type="Google" id="ProtNLM"/>
    </source>
</evidence>
<name>A0AAW1JIG5_POPJA</name>
<dbReference type="EMBL" id="JASPKY010000365">
    <property type="protein sequence ID" value="KAK9703681.1"/>
    <property type="molecule type" value="Genomic_DNA"/>
</dbReference>
<sequence length="129" mass="14916">MLQQVVESEDPIPQTLKSINLKHVVLSLNNAWKNVSTDLIKKSWSKSWPSENITEDLPDEDDEDDIPLATLAKKLAEVEKIPEIENDLQVICSLSRKLDENLQNNEIEEWVFERNEPSDMILTDEFIIQ</sequence>
<comment type="caution">
    <text evidence="1">The sequence shown here is derived from an EMBL/GenBank/DDBJ whole genome shotgun (WGS) entry which is preliminary data.</text>
</comment>
<evidence type="ECO:0000313" key="2">
    <source>
        <dbReference type="Proteomes" id="UP001458880"/>
    </source>
</evidence>
<protein>
    <recommendedName>
        <fullName evidence="3">DDE-1 domain-containing protein</fullName>
    </recommendedName>
</protein>
<organism evidence="1 2">
    <name type="scientific">Popillia japonica</name>
    <name type="common">Japanese beetle</name>
    <dbReference type="NCBI Taxonomy" id="7064"/>
    <lineage>
        <taxon>Eukaryota</taxon>
        <taxon>Metazoa</taxon>
        <taxon>Ecdysozoa</taxon>
        <taxon>Arthropoda</taxon>
        <taxon>Hexapoda</taxon>
        <taxon>Insecta</taxon>
        <taxon>Pterygota</taxon>
        <taxon>Neoptera</taxon>
        <taxon>Endopterygota</taxon>
        <taxon>Coleoptera</taxon>
        <taxon>Polyphaga</taxon>
        <taxon>Scarabaeiformia</taxon>
        <taxon>Scarabaeidae</taxon>
        <taxon>Rutelinae</taxon>
        <taxon>Popillia</taxon>
    </lineage>
</organism>
<keyword evidence="2" id="KW-1185">Reference proteome</keyword>
<reference evidence="1 2" key="1">
    <citation type="journal article" date="2024" name="BMC Genomics">
        <title>De novo assembly and annotation of Popillia japonica's genome with initial clues to its potential as an invasive pest.</title>
        <authorList>
            <person name="Cucini C."/>
            <person name="Boschi S."/>
            <person name="Funari R."/>
            <person name="Cardaioli E."/>
            <person name="Iannotti N."/>
            <person name="Marturano G."/>
            <person name="Paoli F."/>
            <person name="Bruttini M."/>
            <person name="Carapelli A."/>
            <person name="Frati F."/>
            <person name="Nardi F."/>
        </authorList>
    </citation>
    <scope>NUCLEOTIDE SEQUENCE [LARGE SCALE GENOMIC DNA]</scope>
    <source>
        <strain evidence="1">DMR45628</strain>
    </source>
</reference>